<keyword evidence="6" id="KW-0067">ATP-binding</keyword>
<dbReference type="FunFam" id="3.40.50.300:FF:000210">
    <property type="entry name" value="Si:dkey-16p6.1"/>
    <property type="match status" value="1"/>
</dbReference>
<dbReference type="FunFam" id="3.80.10.10:FF:000100">
    <property type="entry name" value="Si:dkey-11n14.1"/>
    <property type="match status" value="1"/>
</dbReference>
<evidence type="ECO:0008006" key="12">
    <source>
        <dbReference type="Google" id="ProtNLM"/>
    </source>
</evidence>
<dbReference type="CDD" id="cd16040">
    <property type="entry name" value="SPRY_PRY_SNTX"/>
    <property type="match status" value="1"/>
</dbReference>
<dbReference type="SMART" id="SM00368">
    <property type="entry name" value="LRR_RI"/>
    <property type="match status" value="11"/>
</dbReference>
<feature type="compositionally biased region" description="Basic and acidic residues" evidence="7">
    <location>
        <begin position="95"/>
        <end position="109"/>
    </location>
</feature>
<name>A0AAR2JPI9_PYGNA</name>
<proteinExistence type="predicted"/>
<dbReference type="InterPro" id="IPR006553">
    <property type="entry name" value="Leu-rich_rpt_Cys-con_subtyp"/>
</dbReference>
<keyword evidence="5" id="KW-0547">Nucleotide-binding</keyword>
<dbReference type="Pfam" id="PF14484">
    <property type="entry name" value="FISNA"/>
    <property type="match status" value="1"/>
</dbReference>
<keyword evidence="4" id="KW-0677">Repeat</keyword>
<dbReference type="Pfam" id="PF17779">
    <property type="entry name" value="WHD_NOD2"/>
    <property type="match status" value="1"/>
</dbReference>
<dbReference type="PRINTS" id="PR01407">
    <property type="entry name" value="BUTYPHLNCDUF"/>
</dbReference>
<dbReference type="GO" id="GO:0005524">
    <property type="term" value="F:ATP binding"/>
    <property type="evidence" value="ECO:0007669"/>
    <property type="project" value="UniProtKB-KW"/>
</dbReference>
<evidence type="ECO:0000256" key="7">
    <source>
        <dbReference type="SAM" id="MobiDB-lite"/>
    </source>
</evidence>
<evidence type="ECO:0000256" key="5">
    <source>
        <dbReference type="ARBA" id="ARBA00022741"/>
    </source>
</evidence>
<dbReference type="GO" id="GO:0005737">
    <property type="term" value="C:cytoplasm"/>
    <property type="evidence" value="ECO:0007669"/>
    <property type="project" value="UniProtKB-SubCell"/>
</dbReference>
<keyword evidence="3" id="KW-0433">Leucine-rich repeat</keyword>
<reference evidence="10 11" key="1">
    <citation type="submission" date="2020-10" db="EMBL/GenBank/DDBJ databases">
        <title>Pygocentrus nattereri (red-bellied piranha) genome, fPygNat1, primary haplotype.</title>
        <authorList>
            <person name="Myers G."/>
            <person name="Meyer A."/>
            <person name="Karagic N."/>
            <person name="Pippel M."/>
            <person name="Winkler S."/>
            <person name="Tracey A."/>
            <person name="Wood J."/>
            <person name="Formenti G."/>
            <person name="Howe K."/>
            <person name="Fedrigo O."/>
            <person name="Jarvis E.D."/>
        </authorList>
    </citation>
    <scope>NUCLEOTIDE SEQUENCE [LARGE SCALE GENOMIC DNA]</scope>
</reference>
<evidence type="ECO:0000256" key="4">
    <source>
        <dbReference type="ARBA" id="ARBA00022737"/>
    </source>
</evidence>
<evidence type="ECO:0000313" key="10">
    <source>
        <dbReference type="Ensembl" id="ENSPNAP00000052207.1"/>
    </source>
</evidence>
<dbReference type="FunFam" id="2.60.120.920:FF:000037">
    <property type="entry name" value="Si:dkey-191j3.2"/>
    <property type="match status" value="1"/>
</dbReference>
<dbReference type="InterPro" id="IPR043136">
    <property type="entry name" value="B30.2/SPRY_sf"/>
</dbReference>
<dbReference type="InterPro" id="IPR003877">
    <property type="entry name" value="SPRY_dom"/>
</dbReference>
<dbReference type="PROSITE" id="PS50188">
    <property type="entry name" value="B302_SPRY"/>
    <property type="match status" value="1"/>
</dbReference>
<evidence type="ECO:0000256" key="2">
    <source>
        <dbReference type="ARBA" id="ARBA00022490"/>
    </source>
</evidence>
<dbReference type="PROSITE" id="PS50837">
    <property type="entry name" value="NACHT"/>
    <property type="match status" value="1"/>
</dbReference>
<dbReference type="SMART" id="SM00367">
    <property type="entry name" value="LRR_CC"/>
    <property type="match status" value="5"/>
</dbReference>
<dbReference type="Pfam" id="PF05729">
    <property type="entry name" value="NACHT"/>
    <property type="match status" value="1"/>
</dbReference>
<dbReference type="Gene3D" id="3.40.50.300">
    <property type="entry name" value="P-loop containing nucleotide triphosphate hydrolases"/>
    <property type="match status" value="1"/>
</dbReference>
<keyword evidence="11" id="KW-1185">Reference proteome</keyword>
<feature type="compositionally biased region" description="Basic and acidic residues" evidence="7">
    <location>
        <begin position="1"/>
        <end position="23"/>
    </location>
</feature>
<dbReference type="Proteomes" id="UP001501920">
    <property type="component" value="Chromosome 12"/>
</dbReference>
<dbReference type="InterPro" id="IPR006574">
    <property type="entry name" value="PRY"/>
</dbReference>
<dbReference type="SMART" id="SM00449">
    <property type="entry name" value="SPRY"/>
    <property type="match status" value="1"/>
</dbReference>
<dbReference type="Gene3D" id="3.80.10.10">
    <property type="entry name" value="Ribonuclease Inhibitor"/>
    <property type="match status" value="2"/>
</dbReference>
<evidence type="ECO:0000259" key="8">
    <source>
        <dbReference type="PROSITE" id="PS50188"/>
    </source>
</evidence>
<dbReference type="Pfam" id="PF13765">
    <property type="entry name" value="PRY"/>
    <property type="match status" value="1"/>
</dbReference>
<comment type="subcellular location">
    <subcellularLocation>
        <location evidence="1">Cytoplasm</location>
    </subcellularLocation>
</comment>
<dbReference type="SMART" id="SM01288">
    <property type="entry name" value="FISNA"/>
    <property type="match status" value="1"/>
</dbReference>
<dbReference type="PANTHER" id="PTHR24106">
    <property type="entry name" value="NACHT, LRR AND CARD DOMAINS-CONTAINING"/>
    <property type="match status" value="1"/>
</dbReference>
<dbReference type="InterPro" id="IPR007111">
    <property type="entry name" value="NACHT_NTPase"/>
</dbReference>
<sequence length="1265" mass="140594">MNQNQRAEELTTKLKDGLHRSEEVTGQNTAASSTAAQTEDSVSGLTADQTGQVQTTGPQNEPVQTSTAQTGGTVNAPLLHGSVFNGPVNINFGADAKHRGGDRGEEETGKTSAASSTAAQNGVSVSALTAAAKEDGAVKDALKRHFVAKLAKLYDRTSLEGDNLLLKDIYTELYVIEGCTGGVNTEHEVRRIESFYPKIEEKPIKLSDIFKTRSSKNEFGTKVLTLGIAGVGKTASVHKFILDWAEDKCNQDLDFILFFPFRELNVIKEERYSLWNLLIYFHDEFHNVDMREILNHKCKVVFILDGLDESKLILHFNQKKLSKVTEVTTTDKLITNLIKGALLPSALIWITTRPAAAKKIPLEYIHHVTEIRGFNDPQKEEYFRKRIRDEDQASRIISHIKTARSLHILCHIPVFCSISATVLQEMLKDDKDMKNAPTTLTEMYTRFLLFQTRKKTEKYSTIQQEDGTVPPSERDRLGVEGVLKLGKLAFLQLQKGQLIFYEKDLKEGGIDVDEAVVYSGVCTQIFKKDEKIFSFVHLSFQEFLAAAFVFLTFRDKGNPLLQTIMEKIKWMFKHTLGDLLKTAVDKAMKSENGHLDLFLRFLCGLSLESNQRLLKSLQPEMDIKEESLKDTADYIKRKIKKKKHSEKSINLFHCLSELNDNSLTTEIQEYLNSGDLSTQNLSSTQWSALVFMLLMSEETQEKFELKKYRPSDEGLRNLLPVVKNTRRALFAGCNLTVQSSKMLSAALQTENSSLTELDLSNNDLQDSGVELLSAGLKSSDCKLEILRLASCNLGITACESLESVLTLETSSLKELDISSNDLPDSGVEVLSAGLKSSHCQLEILRLASCNLGITACESLESVLTLETSSLKELDISSNDLPDSGVEVLSAGLKSSHCQLEILRLASCNLGIKACESLESVLTLETSSLKELDISNNDLQDSGVEVLFAGLKSSHCQLEILRLASCNLGIKACESLESVLTPETTSLKELDISHNDLQDSGVEVLSAGLKSSHCQLEILRLSGCMITEKGCSSLASALSSNPSHLKELDLAYNHPGQSGVKLLSARLDDLHCSLNTLRLEHAGEIRIQPGPRKYSCEFTLDPNTAHRELTLSDGNRKVERVGFHSYPDHPERFDWCCQVLCRESLTGRCYWEAEWSGTVYIAVTYKSIRRKGDREDCEFGWSEKSWSLFCSDDSYSVRHNNNETKLSARPSSERVGVYVDCPAGSLSFYSVSDDQTLTHLHTFSTTFTEPLCAGFTVGSDSSVCLK</sequence>
<evidence type="ECO:0000256" key="3">
    <source>
        <dbReference type="ARBA" id="ARBA00022614"/>
    </source>
</evidence>
<feature type="domain" description="B30.2/SPRY" evidence="8">
    <location>
        <begin position="1077"/>
        <end position="1265"/>
    </location>
</feature>
<dbReference type="InterPro" id="IPR027417">
    <property type="entry name" value="P-loop_NTPase"/>
</dbReference>
<accession>A0AAR2JPI9</accession>
<dbReference type="InterPro" id="IPR001611">
    <property type="entry name" value="Leu-rich_rpt"/>
</dbReference>
<dbReference type="GeneTree" id="ENSGT01150000286911"/>
<feature type="region of interest" description="Disordered" evidence="7">
    <location>
        <begin position="1"/>
        <end position="80"/>
    </location>
</feature>
<dbReference type="Pfam" id="PF13516">
    <property type="entry name" value="LRR_6"/>
    <property type="match status" value="5"/>
</dbReference>
<dbReference type="InterPro" id="IPR003879">
    <property type="entry name" value="Butyrophylin_SPRY"/>
</dbReference>
<feature type="domain" description="NACHT" evidence="9">
    <location>
        <begin position="221"/>
        <end position="356"/>
    </location>
</feature>
<dbReference type="Ensembl" id="ENSPNAT00000066381.1">
    <property type="protein sequence ID" value="ENSPNAP00000052207.1"/>
    <property type="gene ID" value="ENSPNAG00000011487.2"/>
</dbReference>
<dbReference type="Pfam" id="PF00622">
    <property type="entry name" value="SPRY"/>
    <property type="match status" value="1"/>
</dbReference>
<dbReference type="Gene3D" id="2.60.120.920">
    <property type="match status" value="1"/>
</dbReference>
<dbReference type="SUPFAM" id="SSF52047">
    <property type="entry name" value="RNI-like"/>
    <property type="match status" value="2"/>
</dbReference>
<dbReference type="PROSITE" id="PS51450">
    <property type="entry name" value="LRR"/>
    <property type="match status" value="1"/>
</dbReference>
<dbReference type="InterPro" id="IPR013320">
    <property type="entry name" value="ConA-like_dom_sf"/>
</dbReference>
<evidence type="ECO:0000256" key="1">
    <source>
        <dbReference type="ARBA" id="ARBA00004496"/>
    </source>
</evidence>
<feature type="compositionally biased region" description="Polar residues" evidence="7">
    <location>
        <begin position="37"/>
        <end position="73"/>
    </location>
</feature>
<evidence type="ECO:0000259" key="9">
    <source>
        <dbReference type="PROSITE" id="PS50837"/>
    </source>
</evidence>
<dbReference type="InterPro" id="IPR001870">
    <property type="entry name" value="B30.2/SPRY"/>
</dbReference>
<reference evidence="10" key="3">
    <citation type="submission" date="2025-09" db="UniProtKB">
        <authorList>
            <consortium name="Ensembl"/>
        </authorList>
    </citation>
    <scope>IDENTIFICATION</scope>
</reference>
<dbReference type="SMART" id="SM00589">
    <property type="entry name" value="PRY"/>
    <property type="match status" value="1"/>
</dbReference>
<dbReference type="AlphaFoldDB" id="A0AAR2JPI9"/>
<feature type="region of interest" description="Disordered" evidence="7">
    <location>
        <begin position="94"/>
        <end position="117"/>
    </location>
</feature>
<dbReference type="InterPro" id="IPR029495">
    <property type="entry name" value="NACHT-assoc"/>
</dbReference>
<dbReference type="Pfam" id="PF17776">
    <property type="entry name" value="NLRC4_HD2"/>
    <property type="match status" value="1"/>
</dbReference>
<reference evidence="10" key="2">
    <citation type="submission" date="2025-08" db="UniProtKB">
        <authorList>
            <consortium name="Ensembl"/>
        </authorList>
    </citation>
    <scope>IDENTIFICATION</scope>
</reference>
<dbReference type="FunFam" id="3.80.10.10:FF:000538">
    <property type="entry name" value="Si:ch211-127b6.2"/>
    <property type="match status" value="1"/>
</dbReference>
<keyword evidence="2" id="KW-0963">Cytoplasm</keyword>
<protein>
    <recommendedName>
        <fullName evidence="12">B30.2/SPRY domain-containing protein</fullName>
    </recommendedName>
</protein>
<dbReference type="SUPFAM" id="SSF49899">
    <property type="entry name" value="Concanavalin A-like lectins/glucanases"/>
    <property type="match status" value="1"/>
</dbReference>
<dbReference type="InterPro" id="IPR041075">
    <property type="entry name" value="NOD1/2_WH"/>
</dbReference>
<evidence type="ECO:0000256" key="6">
    <source>
        <dbReference type="ARBA" id="ARBA00022840"/>
    </source>
</evidence>
<dbReference type="InterPro" id="IPR032675">
    <property type="entry name" value="LRR_dom_sf"/>
</dbReference>
<dbReference type="SUPFAM" id="SSF52540">
    <property type="entry name" value="P-loop containing nucleoside triphosphate hydrolases"/>
    <property type="match status" value="1"/>
</dbReference>
<dbReference type="InterPro" id="IPR041267">
    <property type="entry name" value="NLRP_HD2"/>
</dbReference>
<organism evidence="10 11">
    <name type="scientific">Pygocentrus nattereri</name>
    <name type="common">Red-bellied piranha</name>
    <dbReference type="NCBI Taxonomy" id="42514"/>
    <lineage>
        <taxon>Eukaryota</taxon>
        <taxon>Metazoa</taxon>
        <taxon>Chordata</taxon>
        <taxon>Craniata</taxon>
        <taxon>Vertebrata</taxon>
        <taxon>Euteleostomi</taxon>
        <taxon>Actinopterygii</taxon>
        <taxon>Neopterygii</taxon>
        <taxon>Teleostei</taxon>
        <taxon>Ostariophysi</taxon>
        <taxon>Characiformes</taxon>
        <taxon>Characoidei</taxon>
        <taxon>Pygocentrus</taxon>
    </lineage>
</organism>
<evidence type="ECO:0000313" key="11">
    <source>
        <dbReference type="Proteomes" id="UP001501920"/>
    </source>
</evidence>
<dbReference type="InterPro" id="IPR051261">
    <property type="entry name" value="NLR"/>
</dbReference>